<protein>
    <submittedName>
        <fullName evidence="2">Uncharacterized protein</fullName>
    </submittedName>
</protein>
<evidence type="ECO:0000256" key="1">
    <source>
        <dbReference type="SAM" id="SignalP"/>
    </source>
</evidence>
<reference evidence="2 3" key="1">
    <citation type="submission" date="2020-08" db="EMBL/GenBank/DDBJ databases">
        <authorList>
            <person name="Liu C."/>
            <person name="Sun Q."/>
        </authorList>
    </citation>
    <scope>NUCLEOTIDE SEQUENCE [LARGE SCALE GENOMIC DNA]</scope>
    <source>
        <strain evidence="2 3">NSJ-29</strain>
    </source>
</reference>
<gene>
    <name evidence="2" type="ORF">H9Q79_00750</name>
</gene>
<name>A0A7G9GDJ0_9FIRM</name>
<evidence type="ECO:0000313" key="2">
    <source>
        <dbReference type="EMBL" id="QNM08872.1"/>
    </source>
</evidence>
<evidence type="ECO:0000313" key="3">
    <source>
        <dbReference type="Proteomes" id="UP000515860"/>
    </source>
</evidence>
<keyword evidence="1" id="KW-0732">Signal</keyword>
<dbReference type="RefSeq" id="WP_249328989.1">
    <property type="nucleotide sequence ID" value="NZ_CP060635.1"/>
</dbReference>
<feature type="chain" id="PRO_5038734702" evidence="1">
    <location>
        <begin position="24"/>
        <end position="389"/>
    </location>
</feature>
<sequence>MKSKKRCWLTGLSLAALCLMVFAAADIWYRAEKRAACREKTETVQKIMDREKEWIRENQGAGGEIYMNLSGGAGDVNPYFACQAAMGLLAGQPSAEDLSCAAEYLSWHAEKLAECEGVVTNYRNDGNGLEPTGEFDSVDSYIAVYLTLLSEYEEKGGRLSEAGDWQEALAVCAEKLEELNPGGLTQVSEKNQVSYLMDNAEVWEGCHRIRLLLESEDVEVAGWAGAAETGRRYGLLEEGIWQSVSGKLWNAEEQRFEIGLDGRGRPLDFTGWQEFYPDAIAQVYPSACGMILSRKRTVELYEKLCSRYEWESLGLGGTFDWPVLACIAVELGDEERAERFVKAYEAAYGENREYPLHTADAGWTARACEALKDSYEETAGRGILADILN</sequence>
<dbReference type="EMBL" id="CP060635">
    <property type="protein sequence ID" value="QNM08872.1"/>
    <property type="molecule type" value="Genomic_DNA"/>
</dbReference>
<dbReference type="Proteomes" id="UP000515860">
    <property type="component" value="Chromosome"/>
</dbReference>
<organism evidence="2 3">
    <name type="scientific">Wansuia hejianensis</name>
    <dbReference type="NCBI Taxonomy" id="2763667"/>
    <lineage>
        <taxon>Bacteria</taxon>
        <taxon>Bacillati</taxon>
        <taxon>Bacillota</taxon>
        <taxon>Clostridia</taxon>
        <taxon>Lachnospirales</taxon>
        <taxon>Lachnospiraceae</taxon>
        <taxon>Wansuia</taxon>
    </lineage>
</organism>
<dbReference type="AlphaFoldDB" id="A0A7G9GDJ0"/>
<accession>A0A7G9GDJ0</accession>
<feature type="signal peptide" evidence="1">
    <location>
        <begin position="1"/>
        <end position="23"/>
    </location>
</feature>
<proteinExistence type="predicted"/>
<dbReference type="KEGG" id="whj:H9Q79_00750"/>
<keyword evidence="3" id="KW-1185">Reference proteome</keyword>